<keyword evidence="3" id="KW-0132">Cell division</keyword>
<gene>
    <name evidence="3" type="ORF">J2S74_005335</name>
</gene>
<dbReference type="InterPro" id="IPR007060">
    <property type="entry name" value="FtsL/DivIC"/>
</dbReference>
<feature type="transmembrane region" description="Helical" evidence="2">
    <location>
        <begin position="38"/>
        <end position="57"/>
    </location>
</feature>
<keyword evidence="2" id="KW-0812">Transmembrane</keyword>
<protein>
    <submittedName>
        <fullName evidence="3">Cell division protein DivIC</fullName>
    </submittedName>
</protein>
<keyword evidence="1" id="KW-0175">Coiled coil</keyword>
<sequence>MSNNPKANIRRLTSEYMEKHSILQEQNLRRKKGLIRRLTVYGVLMVIFIAFIGNTLYNQQQTIQEQEKQKKVLEEELLVLQNTELDLREEIQLLHDPEYIAEIARRDFYLTKPGETLFQLPRSSTSTD</sequence>
<dbReference type="EMBL" id="JAUSUG010000036">
    <property type="protein sequence ID" value="MDQ0257872.1"/>
    <property type="molecule type" value="Genomic_DNA"/>
</dbReference>
<dbReference type="InterPro" id="IPR039076">
    <property type="entry name" value="DivIC"/>
</dbReference>
<name>A0ABU0A305_9BACI</name>
<keyword evidence="3" id="KW-0131">Cell cycle</keyword>
<evidence type="ECO:0000256" key="2">
    <source>
        <dbReference type="SAM" id="Phobius"/>
    </source>
</evidence>
<evidence type="ECO:0000256" key="1">
    <source>
        <dbReference type="SAM" id="Coils"/>
    </source>
</evidence>
<evidence type="ECO:0000313" key="4">
    <source>
        <dbReference type="Proteomes" id="UP001230005"/>
    </source>
</evidence>
<dbReference type="PANTHER" id="PTHR40027:SF1">
    <property type="entry name" value="CELL DIVISION PROTEIN DIVIC"/>
    <property type="match status" value="1"/>
</dbReference>
<keyword evidence="2" id="KW-0472">Membrane</keyword>
<keyword evidence="4" id="KW-1185">Reference proteome</keyword>
<dbReference type="Pfam" id="PF04977">
    <property type="entry name" value="DivIC"/>
    <property type="match status" value="1"/>
</dbReference>
<evidence type="ECO:0000313" key="3">
    <source>
        <dbReference type="EMBL" id="MDQ0257872.1"/>
    </source>
</evidence>
<keyword evidence="2" id="KW-1133">Transmembrane helix</keyword>
<dbReference type="PANTHER" id="PTHR40027">
    <property type="entry name" value="CELL DIVISION PROTEIN DIVIC"/>
    <property type="match status" value="1"/>
</dbReference>
<dbReference type="RefSeq" id="WP_307332284.1">
    <property type="nucleotide sequence ID" value="NZ_JAUSUG010000036.1"/>
</dbReference>
<dbReference type="Proteomes" id="UP001230005">
    <property type="component" value="Unassembled WGS sequence"/>
</dbReference>
<comment type="caution">
    <text evidence="3">The sequence shown here is derived from an EMBL/GenBank/DDBJ whole genome shotgun (WGS) entry which is preliminary data.</text>
</comment>
<organism evidence="3 4">
    <name type="scientific">Evansella vedderi</name>
    <dbReference type="NCBI Taxonomy" id="38282"/>
    <lineage>
        <taxon>Bacteria</taxon>
        <taxon>Bacillati</taxon>
        <taxon>Bacillota</taxon>
        <taxon>Bacilli</taxon>
        <taxon>Bacillales</taxon>
        <taxon>Bacillaceae</taxon>
        <taxon>Evansella</taxon>
    </lineage>
</organism>
<accession>A0ABU0A305</accession>
<dbReference type="GO" id="GO:0051301">
    <property type="term" value="P:cell division"/>
    <property type="evidence" value="ECO:0007669"/>
    <property type="project" value="UniProtKB-KW"/>
</dbReference>
<proteinExistence type="predicted"/>
<reference evidence="3 4" key="1">
    <citation type="submission" date="2023-07" db="EMBL/GenBank/DDBJ databases">
        <title>Genomic Encyclopedia of Type Strains, Phase IV (KMG-IV): sequencing the most valuable type-strain genomes for metagenomic binning, comparative biology and taxonomic classification.</title>
        <authorList>
            <person name="Goeker M."/>
        </authorList>
    </citation>
    <scope>NUCLEOTIDE SEQUENCE [LARGE SCALE GENOMIC DNA]</scope>
    <source>
        <strain evidence="3 4">DSM 9768</strain>
    </source>
</reference>
<feature type="coiled-coil region" evidence="1">
    <location>
        <begin position="56"/>
        <end position="90"/>
    </location>
</feature>